<feature type="region of interest" description="Disordered" evidence="1">
    <location>
        <begin position="338"/>
        <end position="388"/>
    </location>
</feature>
<evidence type="ECO:0000313" key="2">
    <source>
        <dbReference type="EMBL" id="KAJ7024293.1"/>
    </source>
</evidence>
<feature type="region of interest" description="Disordered" evidence="1">
    <location>
        <begin position="507"/>
        <end position="554"/>
    </location>
</feature>
<feature type="compositionally biased region" description="Low complexity" evidence="1">
    <location>
        <begin position="543"/>
        <end position="554"/>
    </location>
</feature>
<evidence type="ECO:0000256" key="1">
    <source>
        <dbReference type="SAM" id="MobiDB-lite"/>
    </source>
</evidence>
<protein>
    <submittedName>
        <fullName evidence="2">Uncharacterized protein</fullName>
    </submittedName>
</protein>
<proteinExistence type="predicted"/>
<evidence type="ECO:0000313" key="3">
    <source>
        <dbReference type="Proteomes" id="UP001218188"/>
    </source>
</evidence>
<feature type="region of interest" description="Disordered" evidence="1">
    <location>
        <begin position="34"/>
        <end position="55"/>
    </location>
</feature>
<dbReference type="AlphaFoldDB" id="A0AAD6WRD7"/>
<feature type="region of interest" description="Disordered" evidence="1">
    <location>
        <begin position="574"/>
        <end position="597"/>
    </location>
</feature>
<gene>
    <name evidence="2" type="ORF">C8F04DRAFT_1401235</name>
</gene>
<dbReference type="Proteomes" id="UP001218188">
    <property type="component" value="Unassembled WGS sequence"/>
</dbReference>
<keyword evidence="3" id="KW-1185">Reference proteome</keyword>
<accession>A0AAD6WRD7</accession>
<feature type="region of interest" description="Disordered" evidence="1">
    <location>
        <begin position="195"/>
        <end position="239"/>
    </location>
</feature>
<dbReference type="EMBL" id="JARJCM010000172">
    <property type="protein sequence ID" value="KAJ7024293.1"/>
    <property type="molecule type" value="Genomic_DNA"/>
</dbReference>
<feature type="compositionally biased region" description="Basic and acidic residues" evidence="1">
    <location>
        <begin position="520"/>
        <end position="531"/>
    </location>
</feature>
<organism evidence="2 3">
    <name type="scientific">Mycena alexandri</name>
    <dbReference type="NCBI Taxonomy" id="1745969"/>
    <lineage>
        <taxon>Eukaryota</taxon>
        <taxon>Fungi</taxon>
        <taxon>Dikarya</taxon>
        <taxon>Basidiomycota</taxon>
        <taxon>Agaricomycotina</taxon>
        <taxon>Agaricomycetes</taxon>
        <taxon>Agaricomycetidae</taxon>
        <taxon>Agaricales</taxon>
        <taxon>Marasmiineae</taxon>
        <taxon>Mycenaceae</taxon>
        <taxon>Mycena</taxon>
    </lineage>
</organism>
<name>A0AAD6WRD7_9AGAR</name>
<feature type="compositionally biased region" description="Polar residues" evidence="1">
    <location>
        <begin position="574"/>
        <end position="584"/>
    </location>
</feature>
<comment type="caution">
    <text evidence="2">The sequence shown here is derived from an EMBL/GenBank/DDBJ whole genome shotgun (WGS) entry which is preliminary data.</text>
</comment>
<sequence>MLSQPQPPPEPEARGCLDAPATATQFLAVATSVNVSNKRGSEESDEAPTGKKVRTQTAWCPQCHKSFATVRSRDRHVGITRCLALANRRGLPTKTAAEWAEQKSSFQSQSLAHLRESSEAFEAAQGSGRRTKPVAGPSGHSVLIADSFSFRAPSDATVMPPIPVVQRSTSVASVETDRLYREAVKRIMSEFRSTVKSTTYPMPPQAQPPLQSSESFEPSDLGRSYATSTASGSGMAPYNPHAGTQSPAAWYSMDIYGIEDHPAYIRYDPQLEQPPPELDVEEAWSIDAAYAQMPTQSEDWSQWDPNAFQIAETAMTAPSQVYYPSHIQSLYVPLPPYPSSSTSSHNYPEQMHPVSRQKHHPSNLPASGDGSRQFYPQPNIKTPPALRRSNKYKGVRSIPIPLAAEVCGFEAAPRPARYPREGVSTPAAIDHSWNVYGPADRGMRQIRTPRYPKRIEKEVKSEEQLEALHEGVIASPSSSGPAKGGVAAIPEVLEESTEVVEVTSAPVEAVENSHSSKTLEAMRVRHEEGKPAETSPTYSRGNSSPLEEQSPSLLSDEEYTFSAMGSGAYWTLELSDSSTPSTVDPHTPSDGLDLGFGICRDEASSEETAWYKQ</sequence>
<reference evidence="2" key="1">
    <citation type="submission" date="2023-03" db="EMBL/GenBank/DDBJ databases">
        <title>Massive genome expansion in bonnet fungi (Mycena s.s.) driven by repeated elements and novel gene families across ecological guilds.</title>
        <authorList>
            <consortium name="Lawrence Berkeley National Laboratory"/>
            <person name="Harder C.B."/>
            <person name="Miyauchi S."/>
            <person name="Viragh M."/>
            <person name="Kuo A."/>
            <person name="Thoen E."/>
            <person name="Andreopoulos B."/>
            <person name="Lu D."/>
            <person name="Skrede I."/>
            <person name="Drula E."/>
            <person name="Henrissat B."/>
            <person name="Morin E."/>
            <person name="Kohler A."/>
            <person name="Barry K."/>
            <person name="LaButti K."/>
            <person name="Morin E."/>
            <person name="Salamov A."/>
            <person name="Lipzen A."/>
            <person name="Mereny Z."/>
            <person name="Hegedus B."/>
            <person name="Baldrian P."/>
            <person name="Stursova M."/>
            <person name="Weitz H."/>
            <person name="Taylor A."/>
            <person name="Grigoriev I.V."/>
            <person name="Nagy L.G."/>
            <person name="Martin F."/>
            <person name="Kauserud H."/>
        </authorList>
    </citation>
    <scope>NUCLEOTIDE SEQUENCE</scope>
    <source>
        <strain evidence="2">CBHHK200</strain>
    </source>
</reference>